<dbReference type="Proteomes" id="UP000256941">
    <property type="component" value="Unassembled WGS sequence"/>
</dbReference>
<reference evidence="1 2" key="1">
    <citation type="submission" date="2018-08" db="EMBL/GenBank/DDBJ databases">
        <title>Genomic Encyclopedia of Archaeal and Bacterial Type Strains, Phase II (KMG-II): from individual species to whole genera.</title>
        <authorList>
            <person name="Goeker M."/>
        </authorList>
    </citation>
    <scope>NUCLEOTIDE SEQUENCE [LARGE SCALE GENOMIC DNA]</scope>
    <source>
        <strain evidence="1 2">DSM 17099</strain>
    </source>
</reference>
<organism evidence="1 2">
    <name type="scientific">Paracoccus versutus</name>
    <name type="common">Thiobacillus versutus</name>
    <dbReference type="NCBI Taxonomy" id="34007"/>
    <lineage>
        <taxon>Bacteria</taxon>
        <taxon>Pseudomonadati</taxon>
        <taxon>Pseudomonadota</taxon>
        <taxon>Alphaproteobacteria</taxon>
        <taxon>Rhodobacterales</taxon>
        <taxon>Paracoccaceae</taxon>
        <taxon>Paracoccus</taxon>
    </lineage>
</organism>
<gene>
    <name evidence="1" type="ORF">BDD41_0630</name>
</gene>
<name>A0A3D9XSU2_PARVE</name>
<accession>A0A3D9XSU2</accession>
<evidence type="ECO:0000313" key="2">
    <source>
        <dbReference type="Proteomes" id="UP000256941"/>
    </source>
</evidence>
<evidence type="ECO:0000313" key="1">
    <source>
        <dbReference type="EMBL" id="REF72163.1"/>
    </source>
</evidence>
<dbReference type="InterPro" id="IPR018912">
    <property type="entry name" value="DUF2478"/>
</dbReference>
<comment type="caution">
    <text evidence="1">The sequence shown here is derived from an EMBL/GenBank/DDBJ whole genome shotgun (WGS) entry which is preliminary data.</text>
</comment>
<protein>
    <submittedName>
        <fullName evidence="1">Nucleoside-triphosphatase THEP1</fullName>
    </submittedName>
</protein>
<dbReference type="EMBL" id="QTUJ01000001">
    <property type="protein sequence ID" value="REF72163.1"/>
    <property type="molecule type" value="Genomic_DNA"/>
</dbReference>
<sequence>MQLAYVSLPGRGANDRFLAALAGAAQAAGLRLAGTVQTNPEREGRVKCDMDLRVLPDGPVLRISEDRGNGARGCRLDAGVLEAAVLGVAAALPGADLLLVNKFGKQESEGRGFAPLIAEALSRGIPVLAGVNGLNLPAFQAFADGLATPLPADQAAVMGWCQRACRLQPA</sequence>
<dbReference type="RefSeq" id="WP_116220726.1">
    <property type="nucleotide sequence ID" value="NZ_CP038196.1"/>
</dbReference>
<dbReference type="Pfam" id="PF10649">
    <property type="entry name" value="DUF2478"/>
    <property type="match status" value="1"/>
</dbReference>
<dbReference type="AlphaFoldDB" id="A0A3D9XSU2"/>
<proteinExistence type="predicted"/>